<accession>A0AAE0H009</accession>
<dbReference type="AlphaFoldDB" id="A0AAE0H009"/>
<evidence type="ECO:0000313" key="2">
    <source>
        <dbReference type="Proteomes" id="UP001190700"/>
    </source>
</evidence>
<dbReference type="EMBL" id="LGRX02001261">
    <property type="protein sequence ID" value="KAK3286446.1"/>
    <property type="molecule type" value="Genomic_DNA"/>
</dbReference>
<dbReference type="Proteomes" id="UP001190700">
    <property type="component" value="Unassembled WGS sequence"/>
</dbReference>
<name>A0AAE0H009_9CHLO</name>
<organism evidence="1 2">
    <name type="scientific">Cymbomonas tetramitiformis</name>
    <dbReference type="NCBI Taxonomy" id="36881"/>
    <lineage>
        <taxon>Eukaryota</taxon>
        <taxon>Viridiplantae</taxon>
        <taxon>Chlorophyta</taxon>
        <taxon>Pyramimonadophyceae</taxon>
        <taxon>Pyramimonadales</taxon>
        <taxon>Pyramimonadaceae</taxon>
        <taxon>Cymbomonas</taxon>
    </lineage>
</organism>
<keyword evidence="2" id="KW-1185">Reference proteome</keyword>
<evidence type="ECO:0000313" key="1">
    <source>
        <dbReference type="EMBL" id="KAK3286446.1"/>
    </source>
</evidence>
<proteinExistence type="predicted"/>
<protein>
    <submittedName>
        <fullName evidence="1">Uncharacterized protein</fullName>
    </submittedName>
</protein>
<sequence>MEVGSAHLEGAGGGLERVGAVVVMGGGGGMEMQVEEVEKMVKGVGRRGRDGGGGEMGSEEAMVAVREAGMGWHGGDVRAIVGTADVGEAEVGGTVVTVGEVDVGEADVGGTVVGGTVVGRLMWGGRCGNCGEAVCGGACGGR</sequence>
<gene>
    <name evidence="1" type="ORF">CYMTET_6002</name>
</gene>
<comment type="caution">
    <text evidence="1">The sequence shown here is derived from an EMBL/GenBank/DDBJ whole genome shotgun (WGS) entry which is preliminary data.</text>
</comment>
<reference evidence="1 2" key="1">
    <citation type="journal article" date="2015" name="Genome Biol. Evol.">
        <title>Comparative Genomics of a Bacterivorous Green Alga Reveals Evolutionary Causalities and Consequences of Phago-Mixotrophic Mode of Nutrition.</title>
        <authorList>
            <person name="Burns J.A."/>
            <person name="Paasch A."/>
            <person name="Narechania A."/>
            <person name="Kim E."/>
        </authorList>
    </citation>
    <scope>NUCLEOTIDE SEQUENCE [LARGE SCALE GENOMIC DNA]</scope>
    <source>
        <strain evidence="1 2">PLY_AMNH</strain>
    </source>
</reference>